<name>A0A0F9E087_9ZZZZ</name>
<gene>
    <name evidence="1" type="ORF">LCGC14_2135380</name>
</gene>
<dbReference type="Gene3D" id="3.30.565.60">
    <property type="match status" value="1"/>
</dbReference>
<organism evidence="1">
    <name type="scientific">marine sediment metagenome</name>
    <dbReference type="NCBI Taxonomy" id="412755"/>
    <lineage>
        <taxon>unclassified sequences</taxon>
        <taxon>metagenomes</taxon>
        <taxon>ecological metagenomes</taxon>
    </lineage>
</organism>
<accession>A0A0F9E087</accession>
<evidence type="ECO:0000313" key="1">
    <source>
        <dbReference type="EMBL" id="KKL67399.1"/>
    </source>
</evidence>
<proteinExistence type="predicted"/>
<comment type="caution">
    <text evidence="1">The sequence shown here is derived from an EMBL/GenBank/DDBJ whole genome shotgun (WGS) entry which is preliminary data.</text>
</comment>
<sequence>MPIAGKVIPGKMKREDYPLYPPPAFREAVANSICHRDYTFAGGAVAIAMYDNHLEVINPGSFHFDITPKKLTLPHESRPWNPLIANTFYCSGIIESWGSGTLNILDGGSAGAAKTISAVTLNDPVRLDFTAVHGWTTDDLIWCDSSVGGTWQLRWRYFKVTVIDTDTVTLQGEDSTGAGTQPQWAAFT</sequence>
<protein>
    <submittedName>
        <fullName evidence="1">Uncharacterized protein</fullName>
    </submittedName>
</protein>
<dbReference type="AlphaFoldDB" id="A0A0F9E087"/>
<dbReference type="EMBL" id="LAZR01026872">
    <property type="protein sequence ID" value="KKL67399.1"/>
    <property type="molecule type" value="Genomic_DNA"/>
</dbReference>
<reference evidence="1" key="1">
    <citation type="journal article" date="2015" name="Nature">
        <title>Complex archaea that bridge the gap between prokaryotes and eukaryotes.</title>
        <authorList>
            <person name="Spang A."/>
            <person name="Saw J.H."/>
            <person name="Jorgensen S.L."/>
            <person name="Zaremba-Niedzwiedzka K."/>
            <person name="Martijn J."/>
            <person name="Lind A.E."/>
            <person name="van Eijk R."/>
            <person name="Schleper C."/>
            <person name="Guy L."/>
            <person name="Ettema T.J."/>
        </authorList>
    </citation>
    <scope>NUCLEOTIDE SEQUENCE</scope>
</reference>
<dbReference type="Pfam" id="PF13749">
    <property type="entry name" value="HATPase_c_4"/>
    <property type="match status" value="1"/>
</dbReference>
<feature type="non-terminal residue" evidence="1">
    <location>
        <position position="188"/>
    </location>
</feature>
<dbReference type="InterPro" id="IPR038475">
    <property type="entry name" value="RecG_C_sf"/>
</dbReference>
<dbReference type="PANTHER" id="PTHR30595:SF6">
    <property type="entry name" value="SCHLAFEN ALBA-2 DOMAIN-CONTAINING PROTEIN"/>
    <property type="match status" value="1"/>
</dbReference>
<dbReference type="PANTHER" id="PTHR30595">
    <property type="entry name" value="GLPR-RELATED TRANSCRIPTIONAL REPRESSOR"/>
    <property type="match status" value="1"/>
</dbReference>